<dbReference type="InterPro" id="IPR035892">
    <property type="entry name" value="C2_domain_sf"/>
</dbReference>
<dbReference type="SMART" id="SM00239">
    <property type="entry name" value="C2"/>
    <property type="match status" value="1"/>
</dbReference>
<dbReference type="STRING" id="6216.A0A0R3SBR3"/>
<dbReference type="FunFam" id="3.30.60.20:FF:000006">
    <property type="entry name" value="Protein kinase C"/>
    <property type="match status" value="1"/>
</dbReference>
<gene>
    <name evidence="5" type="ORF">HDID_LOCUS1944</name>
</gene>
<dbReference type="PROSITE" id="PS50081">
    <property type="entry name" value="ZF_DAG_PE_2"/>
    <property type="match status" value="2"/>
</dbReference>
<dbReference type="InterPro" id="IPR002219">
    <property type="entry name" value="PKC_DAG/PE"/>
</dbReference>
<dbReference type="Gene3D" id="2.60.40.150">
    <property type="entry name" value="C2 domain"/>
    <property type="match status" value="1"/>
</dbReference>
<protein>
    <submittedName>
        <fullName evidence="7">Protein kinase C</fullName>
    </submittedName>
</protein>
<dbReference type="GO" id="GO:0004674">
    <property type="term" value="F:protein serine/threonine kinase activity"/>
    <property type="evidence" value="ECO:0007669"/>
    <property type="project" value="UniProtKB-KW"/>
</dbReference>
<dbReference type="GO" id="GO:0008270">
    <property type="term" value="F:zinc ion binding"/>
    <property type="evidence" value="ECO:0007669"/>
    <property type="project" value="UniProtKB-KW"/>
</dbReference>
<evidence type="ECO:0000313" key="5">
    <source>
        <dbReference type="EMBL" id="VDL19405.1"/>
    </source>
</evidence>
<dbReference type="Pfam" id="PF00130">
    <property type="entry name" value="C1_1"/>
    <property type="match status" value="2"/>
</dbReference>
<feature type="domain" description="C2" evidence="3">
    <location>
        <begin position="144"/>
        <end position="297"/>
    </location>
</feature>
<dbReference type="Gene3D" id="3.30.60.20">
    <property type="match status" value="2"/>
</dbReference>
<feature type="domain" description="Phorbol-ester/DAG-type" evidence="4">
    <location>
        <begin position="87"/>
        <end position="137"/>
    </location>
</feature>
<evidence type="ECO:0000313" key="7">
    <source>
        <dbReference type="WBParaSite" id="HDID_0000194301-mRNA-1"/>
    </source>
</evidence>
<dbReference type="PANTHER" id="PTHR22968:SF14">
    <property type="entry name" value="PROTEIN KINASE C"/>
    <property type="match status" value="1"/>
</dbReference>
<dbReference type="AlphaFoldDB" id="A0A0R3SBR3"/>
<keyword evidence="2" id="KW-0862">Zinc</keyword>
<accession>A0A0R3SBR3</accession>
<dbReference type="CDD" id="cd20833">
    <property type="entry name" value="C1_cPKC_rpt1"/>
    <property type="match status" value="1"/>
</dbReference>
<dbReference type="EMBL" id="UYSG01000417">
    <property type="protein sequence ID" value="VDL19405.1"/>
    <property type="molecule type" value="Genomic_DNA"/>
</dbReference>
<dbReference type="PRINTS" id="PR00360">
    <property type="entry name" value="C2DOMAIN"/>
</dbReference>
<dbReference type="GO" id="GO:0005829">
    <property type="term" value="C:cytosol"/>
    <property type="evidence" value="ECO:0007669"/>
    <property type="project" value="TreeGrafter"/>
</dbReference>
<name>A0A0R3SBR3_HYMDI</name>
<evidence type="ECO:0000313" key="6">
    <source>
        <dbReference type="Proteomes" id="UP000274504"/>
    </source>
</evidence>
<dbReference type="InterPro" id="IPR000008">
    <property type="entry name" value="C2_dom"/>
</dbReference>
<dbReference type="Pfam" id="PF00168">
    <property type="entry name" value="C2"/>
    <property type="match status" value="2"/>
</dbReference>
<reference evidence="5 6" key="2">
    <citation type="submission" date="2018-11" db="EMBL/GenBank/DDBJ databases">
        <authorList>
            <consortium name="Pathogen Informatics"/>
        </authorList>
    </citation>
    <scope>NUCLEOTIDE SEQUENCE [LARGE SCALE GENOMIC DNA]</scope>
</reference>
<keyword evidence="1" id="KW-0479">Metal-binding</keyword>
<evidence type="ECO:0000259" key="4">
    <source>
        <dbReference type="PROSITE" id="PS50081"/>
    </source>
</evidence>
<dbReference type="SMART" id="SM00109">
    <property type="entry name" value="C1"/>
    <property type="match status" value="2"/>
</dbReference>
<dbReference type="PROSITE" id="PS00479">
    <property type="entry name" value="ZF_DAG_PE_1"/>
    <property type="match status" value="1"/>
</dbReference>
<dbReference type="GO" id="GO:0035556">
    <property type="term" value="P:intracellular signal transduction"/>
    <property type="evidence" value="ECO:0007669"/>
    <property type="project" value="TreeGrafter"/>
</dbReference>
<evidence type="ECO:0000256" key="2">
    <source>
        <dbReference type="ARBA" id="ARBA00022833"/>
    </source>
</evidence>
<dbReference type="GO" id="GO:0016020">
    <property type="term" value="C:membrane"/>
    <property type="evidence" value="ECO:0007669"/>
    <property type="project" value="UniProtKB-SubCell"/>
</dbReference>
<dbReference type="InterPro" id="IPR046349">
    <property type="entry name" value="C1-like_sf"/>
</dbReference>
<dbReference type="PANTHER" id="PTHR22968">
    <property type="entry name" value="PROTEIN KINASE C, MU"/>
    <property type="match status" value="1"/>
</dbReference>
<dbReference type="InterPro" id="IPR020454">
    <property type="entry name" value="DAG/PE-bd"/>
</dbReference>
<evidence type="ECO:0000256" key="1">
    <source>
        <dbReference type="ARBA" id="ARBA00022723"/>
    </source>
</evidence>
<dbReference type="SUPFAM" id="SSF49562">
    <property type="entry name" value="C2 domain (Calcium/lipid-binding domain, CaLB)"/>
    <property type="match status" value="1"/>
</dbReference>
<dbReference type="CDD" id="cd04026">
    <property type="entry name" value="C2_PKC_alpha_gamma"/>
    <property type="match status" value="1"/>
</dbReference>
<sequence length="330" mass="37318">MPDKVFARRGAIRQKNVVIVKDHSFIPRYFKQPTWCGHCKDFIWGVLGKQGYQCNVCLFTIHKRCTEFVTFSCPGLDKGPDSDFQNYHKFQIHTYGSPTVCDHCGSLLHGLVHQGMKCEKCDMNVHIKCKAMVPGLCGVDHTERRGRIHLQANHKGGYLEVKILAAKNLTPMDPNGLADPYVKIKLNPADDNQKVKLKTRIIRSTLNPSWNEEFHVLKLVKGGWYQSRLSSEYFQDAILLPNVNTETTPLEIFIPEDVGKRLSVEVWDWDRTSRNDFMGSLSFGVGELKKASASGWYKLLPAEEGEFYASPCIDEAGAALVELKNKVKVS</sequence>
<evidence type="ECO:0000259" key="3">
    <source>
        <dbReference type="PROSITE" id="PS50004"/>
    </source>
</evidence>
<reference evidence="7" key="1">
    <citation type="submission" date="2017-02" db="UniProtKB">
        <authorList>
            <consortium name="WormBaseParasite"/>
        </authorList>
    </citation>
    <scope>IDENTIFICATION</scope>
</reference>
<dbReference type="SUPFAM" id="SSF57889">
    <property type="entry name" value="Cysteine-rich domain"/>
    <property type="match status" value="2"/>
</dbReference>
<dbReference type="OrthoDB" id="63267at2759"/>
<dbReference type="CDD" id="cd20836">
    <property type="entry name" value="C1_cPKC_rpt2"/>
    <property type="match status" value="1"/>
</dbReference>
<dbReference type="WBParaSite" id="HDID_0000194301-mRNA-1">
    <property type="protein sequence ID" value="HDID_0000194301-mRNA-1"/>
    <property type="gene ID" value="HDID_0000194301"/>
</dbReference>
<feature type="domain" description="Phorbol-ester/DAG-type" evidence="4">
    <location>
        <begin position="22"/>
        <end position="73"/>
    </location>
</feature>
<dbReference type="Proteomes" id="UP000274504">
    <property type="component" value="Unassembled WGS sequence"/>
</dbReference>
<dbReference type="PROSITE" id="PS50004">
    <property type="entry name" value="C2"/>
    <property type="match status" value="1"/>
</dbReference>
<proteinExistence type="predicted"/>
<dbReference type="GO" id="GO:0007200">
    <property type="term" value="P:phospholipase C-activating G protein-coupled receptor signaling pathway"/>
    <property type="evidence" value="ECO:0007669"/>
    <property type="project" value="TreeGrafter"/>
</dbReference>
<organism evidence="7">
    <name type="scientific">Hymenolepis diminuta</name>
    <name type="common">Rat tapeworm</name>
    <dbReference type="NCBI Taxonomy" id="6216"/>
    <lineage>
        <taxon>Eukaryota</taxon>
        <taxon>Metazoa</taxon>
        <taxon>Spiralia</taxon>
        <taxon>Lophotrochozoa</taxon>
        <taxon>Platyhelminthes</taxon>
        <taxon>Cestoda</taxon>
        <taxon>Eucestoda</taxon>
        <taxon>Cyclophyllidea</taxon>
        <taxon>Hymenolepididae</taxon>
        <taxon>Hymenolepis</taxon>
    </lineage>
</organism>
<dbReference type="PRINTS" id="PR00008">
    <property type="entry name" value="DAGPEDOMAIN"/>
</dbReference>